<dbReference type="InterPro" id="IPR036179">
    <property type="entry name" value="Ig-like_dom_sf"/>
</dbReference>
<dbReference type="SMART" id="SM00409">
    <property type="entry name" value="IG"/>
    <property type="match status" value="1"/>
</dbReference>
<dbReference type="InterPro" id="IPR013783">
    <property type="entry name" value="Ig-like_fold"/>
</dbReference>
<dbReference type="Proteomes" id="UP000507470">
    <property type="component" value="Unassembled WGS sequence"/>
</dbReference>
<dbReference type="Pfam" id="PF07686">
    <property type="entry name" value="V-set"/>
    <property type="match status" value="1"/>
</dbReference>
<dbReference type="AlphaFoldDB" id="A0A6J8EXD3"/>
<organism evidence="2 3">
    <name type="scientific">Mytilus coruscus</name>
    <name type="common">Sea mussel</name>
    <dbReference type="NCBI Taxonomy" id="42192"/>
    <lineage>
        <taxon>Eukaryota</taxon>
        <taxon>Metazoa</taxon>
        <taxon>Spiralia</taxon>
        <taxon>Lophotrochozoa</taxon>
        <taxon>Mollusca</taxon>
        <taxon>Bivalvia</taxon>
        <taxon>Autobranchia</taxon>
        <taxon>Pteriomorphia</taxon>
        <taxon>Mytilida</taxon>
        <taxon>Mytiloidea</taxon>
        <taxon>Mytilidae</taxon>
        <taxon>Mytilinae</taxon>
        <taxon>Mytilus</taxon>
    </lineage>
</organism>
<dbReference type="InterPro" id="IPR013106">
    <property type="entry name" value="Ig_V-set"/>
</dbReference>
<dbReference type="InterPro" id="IPR003599">
    <property type="entry name" value="Ig_sub"/>
</dbReference>
<dbReference type="CDD" id="cd00096">
    <property type="entry name" value="Ig"/>
    <property type="match status" value="1"/>
</dbReference>
<dbReference type="OrthoDB" id="6272054at2759"/>
<dbReference type="EMBL" id="CACVKT020010211">
    <property type="protein sequence ID" value="CAC5425197.1"/>
    <property type="molecule type" value="Genomic_DNA"/>
</dbReference>
<dbReference type="InterPro" id="IPR007110">
    <property type="entry name" value="Ig-like_dom"/>
</dbReference>
<protein>
    <recommendedName>
        <fullName evidence="1">Ig-like domain-containing protein</fullName>
    </recommendedName>
</protein>
<dbReference type="Gene3D" id="2.60.40.10">
    <property type="entry name" value="Immunoglobulins"/>
    <property type="match status" value="1"/>
</dbReference>
<proteinExistence type="predicted"/>
<dbReference type="SMART" id="SM00408">
    <property type="entry name" value="IGc2"/>
    <property type="match status" value="1"/>
</dbReference>
<name>A0A6J8EXD3_MYTCO</name>
<evidence type="ECO:0000259" key="1">
    <source>
        <dbReference type="PROSITE" id="PS50835"/>
    </source>
</evidence>
<evidence type="ECO:0000313" key="2">
    <source>
        <dbReference type="EMBL" id="CAC5425197.1"/>
    </source>
</evidence>
<reference evidence="2 3" key="1">
    <citation type="submission" date="2020-06" db="EMBL/GenBank/DDBJ databases">
        <authorList>
            <person name="Li R."/>
            <person name="Bekaert M."/>
        </authorList>
    </citation>
    <scope>NUCLEOTIDE SEQUENCE [LARGE SCALE GENOMIC DNA]</scope>
    <source>
        <strain evidence="3">wild</strain>
    </source>
</reference>
<sequence length="166" mass="18229">MIGLQVAHQKRHSQRICNNRTLFKMHEITKQIASAHASFPKALLHKTCNLCVKNIGIPDVSTTPTYCEVTGSTALLRCDPNPRTSPPIQGVWWSKKTGGSTPTFRTVPINETKFSGGDLQTPSLTISDLEATDNGIYRCNVNNAKGTGHSDSQLFIGGWFKITFVL</sequence>
<evidence type="ECO:0000313" key="3">
    <source>
        <dbReference type="Proteomes" id="UP000507470"/>
    </source>
</evidence>
<gene>
    <name evidence="2" type="ORF">MCOR_57040</name>
</gene>
<accession>A0A6J8EXD3</accession>
<keyword evidence="3" id="KW-1185">Reference proteome</keyword>
<feature type="domain" description="Ig-like" evidence="1">
    <location>
        <begin position="58"/>
        <end position="155"/>
    </location>
</feature>
<dbReference type="SUPFAM" id="SSF48726">
    <property type="entry name" value="Immunoglobulin"/>
    <property type="match status" value="1"/>
</dbReference>
<dbReference type="PROSITE" id="PS50835">
    <property type="entry name" value="IG_LIKE"/>
    <property type="match status" value="1"/>
</dbReference>
<dbReference type="InterPro" id="IPR003598">
    <property type="entry name" value="Ig_sub2"/>
</dbReference>